<accession>A0A840TT29</accession>
<gene>
    <name evidence="1" type="ORF">HNQ92_002566</name>
</gene>
<sequence>MPSISFVELVPPDWNAPQTQVSEWADISPNITLPAGHAHIMTPNLSKWSVAHILQKGVTHWAERWMPENERAAFRAANPDNEYNDVPRIRELFPEANPNVTDGPWWPNGIPSYQQAADRGSSISIRHDVWVGETMEGEDYVPETSSMWTGFYSTLMPRYDARKLQTGRQHLVAHNYFARWGNANDNAYNITLGARANKKALYSTDPANMPNTVYKPGNSLGLTNLIVMDLYINLRGVDPVASYIYGAIHQMHMAERLGKFAGLFWFDVHEWLPGYAHNVYTPEGRFERSDKCPLDPAIQMLIPILAHEYGVISIQWGFWASSSDDKKRIGDISEWAPGKDRWYPGNGTSTAPYPYYSGSPNYIMPSYAADVPHFGLRAWVETGGQTVGGTDYYCDYRINNGTWVNKQADGSDILNAYYDGTWTVRARIKDNLMSVLVFNVRNGNTPKTIEFRHPTNNGITYTGTVCGCGAHMVLINL</sequence>
<evidence type="ECO:0000313" key="1">
    <source>
        <dbReference type="EMBL" id="MBB5284423.1"/>
    </source>
</evidence>
<dbReference type="AlphaFoldDB" id="A0A840TT29"/>
<dbReference type="EMBL" id="JACHGF010000003">
    <property type="protein sequence ID" value="MBB5284423.1"/>
    <property type="molecule type" value="Genomic_DNA"/>
</dbReference>
<organism evidence="1 2">
    <name type="scientific">Rhabdobacter roseus</name>
    <dbReference type="NCBI Taxonomy" id="1655419"/>
    <lineage>
        <taxon>Bacteria</taxon>
        <taxon>Pseudomonadati</taxon>
        <taxon>Bacteroidota</taxon>
        <taxon>Cytophagia</taxon>
        <taxon>Cytophagales</taxon>
        <taxon>Cytophagaceae</taxon>
        <taxon>Rhabdobacter</taxon>
    </lineage>
</organism>
<name>A0A840TT29_9BACT</name>
<comment type="caution">
    <text evidence="1">The sequence shown here is derived from an EMBL/GenBank/DDBJ whole genome shotgun (WGS) entry which is preliminary data.</text>
</comment>
<keyword evidence="2" id="KW-1185">Reference proteome</keyword>
<protein>
    <submittedName>
        <fullName evidence="1">Uncharacterized protein</fullName>
    </submittedName>
</protein>
<proteinExistence type="predicted"/>
<dbReference type="Proteomes" id="UP000557307">
    <property type="component" value="Unassembled WGS sequence"/>
</dbReference>
<evidence type="ECO:0000313" key="2">
    <source>
        <dbReference type="Proteomes" id="UP000557307"/>
    </source>
</evidence>
<dbReference type="RefSeq" id="WP_184174362.1">
    <property type="nucleotide sequence ID" value="NZ_JACHGF010000003.1"/>
</dbReference>
<reference evidence="1 2" key="1">
    <citation type="submission" date="2020-08" db="EMBL/GenBank/DDBJ databases">
        <title>Genomic Encyclopedia of Type Strains, Phase IV (KMG-IV): sequencing the most valuable type-strain genomes for metagenomic binning, comparative biology and taxonomic classification.</title>
        <authorList>
            <person name="Goeker M."/>
        </authorList>
    </citation>
    <scope>NUCLEOTIDE SEQUENCE [LARGE SCALE GENOMIC DNA]</scope>
    <source>
        <strain evidence="1 2">DSM 105074</strain>
    </source>
</reference>